<evidence type="ECO:0000313" key="3">
    <source>
        <dbReference type="Proteomes" id="UP000265520"/>
    </source>
</evidence>
<evidence type="ECO:0000256" key="1">
    <source>
        <dbReference type="SAM" id="MobiDB-lite"/>
    </source>
</evidence>
<feature type="compositionally biased region" description="Low complexity" evidence="1">
    <location>
        <begin position="1"/>
        <end position="11"/>
    </location>
</feature>
<evidence type="ECO:0000313" key="2">
    <source>
        <dbReference type="EMBL" id="MCI50847.1"/>
    </source>
</evidence>
<dbReference type="EMBL" id="LXQA010422945">
    <property type="protein sequence ID" value="MCI50847.1"/>
    <property type="molecule type" value="Genomic_DNA"/>
</dbReference>
<feature type="non-terminal residue" evidence="2">
    <location>
        <position position="1"/>
    </location>
</feature>
<feature type="compositionally biased region" description="Polar residues" evidence="1">
    <location>
        <begin position="34"/>
        <end position="70"/>
    </location>
</feature>
<organism evidence="2 3">
    <name type="scientific">Trifolium medium</name>
    <dbReference type="NCBI Taxonomy" id="97028"/>
    <lineage>
        <taxon>Eukaryota</taxon>
        <taxon>Viridiplantae</taxon>
        <taxon>Streptophyta</taxon>
        <taxon>Embryophyta</taxon>
        <taxon>Tracheophyta</taxon>
        <taxon>Spermatophyta</taxon>
        <taxon>Magnoliopsida</taxon>
        <taxon>eudicotyledons</taxon>
        <taxon>Gunneridae</taxon>
        <taxon>Pentapetalae</taxon>
        <taxon>rosids</taxon>
        <taxon>fabids</taxon>
        <taxon>Fabales</taxon>
        <taxon>Fabaceae</taxon>
        <taxon>Papilionoideae</taxon>
        <taxon>50 kb inversion clade</taxon>
        <taxon>NPAAA clade</taxon>
        <taxon>Hologalegina</taxon>
        <taxon>IRL clade</taxon>
        <taxon>Trifolieae</taxon>
        <taxon>Trifolium</taxon>
    </lineage>
</organism>
<accession>A0A392SR12</accession>
<protein>
    <submittedName>
        <fullName evidence="2">Uncharacterized protein</fullName>
    </submittedName>
</protein>
<proteinExistence type="predicted"/>
<reference evidence="2 3" key="1">
    <citation type="journal article" date="2018" name="Front. Plant Sci.">
        <title>Red Clover (Trifolium pratense) and Zigzag Clover (T. medium) - A Picture of Genomic Similarities and Differences.</title>
        <authorList>
            <person name="Dluhosova J."/>
            <person name="Istvanek J."/>
            <person name="Nedelnik J."/>
            <person name="Repkova J."/>
        </authorList>
    </citation>
    <scope>NUCLEOTIDE SEQUENCE [LARGE SCALE GENOMIC DNA]</scope>
    <source>
        <strain evidence="3">cv. 10/8</strain>
        <tissue evidence="2">Leaf</tissue>
    </source>
</reference>
<feature type="region of interest" description="Disordered" evidence="1">
    <location>
        <begin position="1"/>
        <end position="70"/>
    </location>
</feature>
<name>A0A392SR12_9FABA</name>
<dbReference type="Proteomes" id="UP000265520">
    <property type="component" value="Unassembled WGS sequence"/>
</dbReference>
<sequence length="70" mass="7697">NNNVAGNNNFELEGEGNHHSDVEHSTNNDRQQDNSHIGNYEDQSMNTDQFLNSSSNYEPSTKIGGSSINA</sequence>
<dbReference type="AlphaFoldDB" id="A0A392SR12"/>
<comment type="caution">
    <text evidence="2">The sequence shown here is derived from an EMBL/GenBank/DDBJ whole genome shotgun (WGS) entry which is preliminary data.</text>
</comment>
<feature type="compositionally biased region" description="Basic and acidic residues" evidence="1">
    <location>
        <begin position="15"/>
        <end position="33"/>
    </location>
</feature>
<keyword evidence="3" id="KW-1185">Reference proteome</keyword>